<dbReference type="Gene3D" id="2.60.120.560">
    <property type="entry name" value="Exo-inulinase, domain 1"/>
    <property type="match status" value="1"/>
</dbReference>
<evidence type="ECO:0000256" key="4">
    <source>
        <dbReference type="ARBA" id="ARBA00019623"/>
    </source>
</evidence>
<evidence type="ECO:0000256" key="9">
    <source>
        <dbReference type="RuleBase" id="RU365015"/>
    </source>
</evidence>
<dbReference type="InterPro" id="IPR013189">
    <property type="entry name" value="Glyco_hydro_32_C"/>
</dbReference>
<dbReference type="InterPro" id="IPR018053">
    <property type="entry name" value="Glyco_hydro_32_AS"/>
</dbReference>
<accession>A0ABW6KE47</accession>
<comment type="pathway">
    <text evidence="1 9">Glycan biosynthesis; sucrose metabolism.</text>
</comment>
<comment type="similarity">
    <text evidence="2 8">Belongs to the glycosyl hydrolase 32 family.</text>
</comment>
<evidence type="ECO:0000313" key="13">
    <source>
        <dbReference type="Proteomes" id="UP001601059"/>
    </source>
</evidence>
<proteinExistence type="inferred from homology"/>
<keyword evidence="9" id="KW-0963">Cytoplasm</keyword>
<dbReference type="NCBIfam" id="TIGR01322">
    <property type="entry name" value="scrB_fam"/>
    <property type="match status" value="1"/>
</dbReference>
<evidence type="ECO:0000259" key="11">
    <source>
        <dbReference type="Pfam" id="PF08244"/>
    </source>
</evidence>
<dbReference type="InterPro" id="IPR023296">
    <property type="entry name" value="Glyco_hydro_beta-prop_sf"/>
</dbReference>
<evidence type="ECO:0000313" key="12">
    <source>
        <dbReference type="EMBL" id="MFE8702447.1"/>
    </source>
</evidence>
<keyword evidence="6 8" id="KW-0326">Glycosidase</keyword>
<keyword evidence="9" id="KW-0119">Carbohydrate metabolism</keyword>
<reference evidence="12 13" key="1">
    <citation type="submission" date="2024-08" db="EMBL/GenBank/DDBJ databases">
        <title>Two novel Cytobacillus novel species.</title>
        <authorList>
            <person name="Liu G."/>
        </authorList>
    </citation>
    <scope>NUCLEOTIDE SEQUENCE [LARGE SCALE GENOMIC DNA]</scope>
    <source>
        <strain evidence="12 13">FJAT-54145</strain>
    </source>
</reference>
<dbReference type="InterPro" id="IPR013148">
    <property type="entry name" value="Glyco_hydro_32_N"/>
</dbReference>
<comment type="catalytic activity">
    <reaction evidence="8">
        <text>Hydrolysis of terminal non-reducing beta-D-fructofuranoside residues in beta-D-fructofuranosides.</text>
        <dbReference type="EC" id="3.2.1.26"/>
    </reaction>
</comment>
<dbReference type="InterPro" id="IPR013320">
    <property type="entry name" value="ConA-like_dom_sf"/>
</dbReference>
<dbReference type="Gene3D" id="2.115.10.20">
    <property type="entry name" value="Glycosyl hydrolase domain, family 43"/>
    <property type="match status" value="1"/>
</dbReference>
<dbReference type="SMART" id="SM00640">
    <property type="entry name" value="Glyco_32"/>
    <property type="match status" value="1"/>
</dbReference>
<dbReference type="RefSeq" id="WP_389362411.1">
    <property type="nucleotide sequence ID" value="NZ_JBIACK010000009.1"/>
</dbReference>
<dbReference type="EC" id="3.2.1.26" evidence="3 8"/>
<dbReference type="EMBL" id="JBIACK010000009">
    <property type="protein sequence ID" value="MFE8702447.1"/>
    <property type="molecule type" value="Genomic_DNA"/>
</dbReference>
<dbReference type="SUPFAM" id="SSF49899">
    <property type="entry name" value="Concanavalin A-like lectins/glucanases"/>
    <property type="match status" value="1"/>
</dbReference>
<dbReference type="Pfam" id="PF00251">
    <property type="entry name" value="Glyco_hydro_32N"/>
    <property type="match status" value="1"/>
</dbReference>
<dbReference type="PANTHER" id="PTHR43101:SF1">
    <property type="entry name" value="BETA-FRUCTOSIDASE"/>
    <property type="match status" value="1"/>
</dbReference>
<dbReference type="PROSITE" id="PS00609">
    <property type="entry name" value="GLYCOSYL_HYDROL_F32"/>
    <property type="match status" value="1"/>
</dbReference>
<dbReference type="InterPro" id="IPR051214">
    <property type="entry name" value="GH32_Enzymes"/>
</dbReference>
<evidence type="ECO:0000259" key="10">
    <source>
        <dbReference type="Pfam" id="PF00251"/>
    </source>
</evidence>
<evidence type="ECO:0000256" key="1">
    <source>
        <dbReference type="ARBA" id="ARBA00004914"/>
    </source>
</evidence>
<evidence type="ECO:0000256" key="5">
    <source>
        <dbReference type="ARBA" id="ARBA00022801"/>
    </source>
</evidence>
<dbReference type="Proteomes" id="UP001601059">
    <property type="component" value="Unassembled WGS sequence"/>
</dbReference>
<keyword evidence="13" id="KW-1185">Reference proteome</keyword>
<protein>
    <recommendedName>
        <fullName evidence="4 8">Sucrose-6-phosphate hydrolase</fullName>
        <ecNumber evidence="3 8">3.2.1.26</ecNumber>
    </recommendedName>
    <alternativeName>
        <fullName evidence="7 9">Invertase</fullName>
    </alternativeName>
</protein>
<dbReference type="InterPro" id="IPR006232">
    <property type="entry name" value="Suc6P_hydrolase"/>
</dbReference>
<organism evidence="12 13">
    <name type="scientific">Cytobacillus spartinae</name>
    <dbReference type="NCBI Taxonomy" id="3299023"/>
    <lineage>
        <taxon>Bacteria</taxon>
        <taxon>Bacillati</taxon>
        <taxon>Bacillota</taxon>
        <taxon>Bacilli</taxon>
        <taxon>Bacillales</taxon>
        <taxon>Bacillaceae</taxon>
        <taxon>Cytobacillus</taxon>
    </lineage>
</organism>
<dbReference type="SUPFAM" id="SSF75005">
    <property type="entry name" value="Arabinanase/levansucrase/invertase"/>
    <property type="match status" value="1"/>
</dbReference>
<evidence type="ECO:0000256" key="6">
    <source>
        <dbReference type="ARBA" id="ARBA00023295"/>
    </source>
</evidence>
<comment type="function">
    <text evidence="9">Enables the bacterium to metabolize sucrose as a sole carbon source.</text>
</comment>
<dbReference type="CDD" id="cd08996">
    <property type="entry name" value="GH32_FFase"/>
    <property type="match status" value="1"/>
</dbReference>
<feature type="domain" description="Glycosyl hydrolase family 32 N-terminal" evidence="10">
    <location>
        <begin position="34"/>
        <end position="337"/>
    </location>
</feature>
<dbReference type="PANTHER" id="PTHR43101">
    <property type="entry name" value="BETA-FRUCTOSIDASE"/>
    <property type="match status" value="1"/>
</dbReference>
<evidence type="ECO:0000256" key="7">
    <source>
        <dbReference type="ARBA" id="ARBA00033367"/>
    </source>
</evidence>
<dbReference type="InterPro" id="IPR001362">
    <property type="entry name" value="Glyco_hydro_32"/>
</dbReference>
<evidence type="ECO:0000256" key="8">
    <source>
        <dbReference type="RuleBase" id="RU362110"/>
    </source>
</evidence>
<feature type="domain" description="Glycosyl hydrolase family 32 C-terminal" evidence="11">
    <location>
        <begin position="341"/>
        <end position="490"/>
    </location>
</feature>
<keyword evidence="5 8" id="KW-0378">Hydrolase</keyword>
<dbReference type="GO" id="GO:0016787">
    <property type="term" value="F:hydrolase activity"/>
    <property type="evidence" value="ECO:0007669"/>
    <property type="project" value="UniProtKB-KW"/>
</dbReference>
<evidence type="ECO:0000256" key="2">
    <source>
        <dbReference type="ARBA" id="ARBA00009902"/>
    </source>
</evidence>
<evidence type="ECO:0000256" key="3">
    <source>
        <dbReference type="ARBA" id="ARBA00012758"/>
    </source>
</evidence>
<dbReference type="Pfam" id="PF08244">
    <property type="entry name" value="Glyco_hydro_32C"/>
    <property type="match status" value="1"/>
</dbReference>
<comment type="subcellular location">
    <subcellularLocation>
        <location evidence="9">Cytoplasm</location>
    </subcellularLocation>
</comment>
<comment type="caution">
    <text evidence="12">The sequence shown here is derived from an EMBL/GenBank/DDBJ whole genome shotgun (WGS) entry which is preliminary data.</text>
</comment>
<name>A0ABW6KE47_9BACI</name>
<sequence length="496" mass="57458">MNPTNHDEIVREADKVLNENIKKVENSPYKMAYHIIPPASWMNDPNGLIYWNGYYHVFYQFHPFDVKTGWMHWGHVRSKDLVHWERLPIALTPSNEYDRDGCFSGSAVDDNGILTLVYTGNIFIDREKDDVDECQCIATSADGIHFEKFINNPVIEEHPEEGSGHFRDPKVWKYNDEWYMVVGTRKDQIGKVLLYKSKDLRQWDYIGVMVESDKEKGYMWECPDLFELNGKHILITSPQGMEPEGDRYHNLYQTVYMIGDFDYTTGKYSYHTFEELDKGFDFYAAQTFEDDKGRRILFAWMDIWESKMPSQNHGWAGSLTIPREVSFNERGQLVTKPVEELQLLRKNEYETELAAVQGEILVDGLEGDVLEIIAEFDLSNIQASEVGLKVRCSEDNNEETVISYDVKTSKIIFNRDRSGEGDGGVRKAKLDLDSHKLKFHVYIDRSSMELFVNEGEVVMSGRVYPKSTSRLVKVFSEGDVVSNVSIQAWELEDVWK</sequence>
<gene>
    <name evidence="12" type="ORF">ACFYKX_17755</name>
</gene>